<dbReference type="EMBL" id="JARKIF010000050">
    <property type="protein sequence ID" value="KAJ7607415.1"/>
    <property type="molecule type" value="Genomic_DNA"/>
</dbReference>
<evidence type="ECO:0000313" key="2">
    <source>
        <dbReference type="EMBL" id="KAJ7607415.1"/>
    </source>
</evidence>
<dbReference type="InterPro" id="IPR011990">
    <property type="entry name" value="TPR-like_helical_dom_sf"/>
</dbReference>
<gene>
    <name evidence="2" type="ORF">FB45DRAFT_846948</name>
</gene>
<dbReference type="PANTHER" id="PTHR47938:SF35">
    <property type="entry name" value="PENTATRICOPEPTIDE REPEAT-CONTAINING PROTEIN 4, MITOCHONDRIAL-RELATED"/>
    <property type="match status" value="1"/>
</dbReference>
<organism evidence="2 3">
    <name type="scientific">Roridomyces roridus</name>
    <dbReference type="NCBI Taxonomy" id="1738132"/>
    <lineage>
        <taxon>Eukaryota</taxon>
        <taxon>Fungi</taxon>
        <taxon>Dikarya</taxon>
        <taxon>Basidiomycota</taxon>
        <taxon>Agaricomycotina</taxon>
        <taxon>Agaricomycetes</taxon>
        <taxon>Agaricomycetidae</taxon>
        <taxon>Agaricales</taxon>
        <taxon>Marasmiineae</taxon>
        <taxon>Mycenaceae</taxon>
        <taxon>Roridomyces</taxon>
    </lineage>
</organism>
<dbReference type="AlphaFoldDB" id="A0AAD7B163"/>
<evidence type="ECO:0000256" key="1">
    <source>
        <dbReference type="SAM" id="MobiDB-lite"/>
    </source>
</evidence>
<comment type="caution">
    <text evidence="2">The sequence shown here is derived from an EMBL/GenBank/DDBJ whole genome shotgun (WGS) entry which is preliminary data.</text>
</comment>
<feature type="compositionally biased region" description="Polar residues" evidence="1">
    <location>
        <begin position="563"/>
        <end position="572"/>
    </location>
</feature>
<proteinExistence type="predicted"/>
<sequence>MASLPPGLWDLTMSRISSPAVRLGRLGFAHSARNNAQAALARAPGSTGPPPFPLSPAPAQNDLYNRGTLGRRKPGRSGALTPRSEKVQQKQSLGGAIAELENRVKALKEAADVEVMAAGDLVFSEKELLGMYEDLLAHPQQEQPTPTLPASNPEADLVTLHRLEQELLQISNEPEVFYDTPLVSRLRAKSATATTPTSDTPLVGELHHRVLKLANARLDRLESLQPSSSTSFVPIVLFSLHEYEALTRTCIDKNELEAAEGVLHLMKRSALPIPEAALTAVLQRHTDAADVHRAEMCLANFLTGAPTLPQRHLHVKCHLKATPRDRIPESALAVLHSYEGQGHPAPMKTYTSAISALYSTNLSIARAQAWDLFSHMRYVAHPTPDVVLYTAMIRACASAINPARGAEPERALDLWTEMTVEKGMKPTVETYNAVILACARSGRKEYVNEGFRIAKQMLDANRDAYGRSAYLPNRRTLCALLEGAKRIGDLARARWILADMVRSDAGKEEGVNEEIMMHVFHTYTAYVPPFTRHLAVVVPGKGPAAVQDTELATDAPPAPPRSQRFTRVPPQTSNEVMEEVQALFQRVLEDTGRDITGSATDTGMFSGEKKFQHVEFTTRLVNSYLAVFYQHSSLQASATLFSEVWERVGCTPDARSYLEALERCARSKRGRERQVGLEFAEKVWKEWRALEDSRRGLDPRMVERAHVAFMRVLTLNDQLQRALDLVKAFAQRYPPSQLREVPAKPGFRANRTALVGARPLVRLTAPNEVPDDGVPPLLMFSDLEILHHRLVAAGMTAGIGYVKYISKAYEWALRARRDSVMRARSASVQADGVVPVAV</sequence>
<evidence type="ECO:0000313" key="3">
    <source>
        <dbReference type="Proteomes" id="UP001221142"/>
    </source>
</evidence>
<accession>A0AAD7B163</accession>
<feature type="region of interest" description="Disordered" evidence="1">
    <location>
        <begin position="551"/>
        <end position="572"/>
    </location>
</feature>
<feature type="region of interest" description="Disordered" evidence="1">
    <location>
        <begin position="39"/>
        <end position="93"/>
    </location>
</feature>
<dbReference type="GO" id="GO:0003729">
    <property type="term" value="F:mRNA binding"/>
    <property type="evidence" value="ECO:0007669"/>
    <property type="project" value="TreeGrafter"/>
</dbReference>
<dbReference type="Pfam" id="PF13812">
    <property type="entry name" value="PPR_3"/>
    <property type="match status" value="1"/>
</dbReference>
<dbReference type="PANTHER" id="PTHR47938">
    <property type="entry name" value="RESPIRATORY COMPLEX I CHAPERONE (CIA84), PUTATIVE (AFU_ORTHOLOGUE AFUA_2G06020)-RELATED"/>
    <property type="match status" value="1"/>
</dbReference>
<name>A0AAD7B163_9AGAR</name>
<reference evidence="2" key="1">
    <citation type="submission" date="2023-03" db="EMBL/GenBank/DDBJ databases">
        <title>Massive genome expansion in bonnet fungi (Mycena s.s.) driven by repeated elements and novel gene families across ecological guilds.</title>
        <authorList>
            <consortium name="Lawrence Berkeley National Laboratory"/>
            <person name="Harder C.B."/>
            <person name="Miyauchi S."/>
            <person name="Viragh M."/>
            <person name="Kuo A."/>
            <person name="Thoen E."/>
            <person name="Andreopoulos B."/>
            <person name="Lu D."/>
            <person name="Skrede I."/>
            <person name="Drula E."/>
            <person name="Henrissat B."/>
            <person name="Morin E."/>
            <person name="Kohler A."/>
            <person name="Barry K."/>
            <person name="LaButti K."/>
            <person name="Morin E."/>
            <person name="Salamov A."/>
            <person name="Lipzen A."/>
            <person name="Mereny Z."/>
            <person name="Hegedus B."/>
            <person name="Baldrian P."/>
            <person name="Stursova M."/>
            <person name="Weitz H."/>
            <person name="Taylor A."/>
            <person name="Grigoriev I.V."/>
            <person name="Nagy L.G."/>
            <person name="Martin F."/>
            <person name="Kauserud H."/>
        </authorList>
    </citation>
    <scope>NUCLEOTIDE SEQUENCE</scope>
    <source>
        <strain evidence="2">9284</strain>
    </source>
</reference>
<dbReference type="Gene3D" id="1.25.40.10">
    <property type="entry name" value="Tetratricopeptide repeat domain"/>
    <property type="match status" value="1"/>
</dbReference>
<keyword evidence="3" id="KW-1185">Reference proteome</keyword>
<dbReference type="InterPro" id="IPR002885">
    <property type="entry name" value="PPR_rpt"/>
</dbReference>
<protein>
    <recommendedName>
        <fullName evidence="4">Mitochondrial group I intron splicing factor CCM1</fullName>
    </recommendedName>
</protein>
<feature type="compositionally biased region" description="Pro residues" evidence="1">
    <location>
        <begin position="47"/>
        <end position="56"/>
    </location>
</feature>
<dbReference type="Proteomes" id="UP001221142">
    <property type="component" value="Unassembled WGS sequence"/>
</dbReference>
<evidence type="ECO:0008006" key="4">
    <source>
        <dbReference type="Google" id="ProtNLM"/>
    </source>
</evidence>